<sequence length="390" mass="42549">MPTSDAQSVAGRGAAAKVVYILVVTALALVWLNQRSLNLFWQQKYHQESAWAGLADYDVWATGDRLHQGVTAGLQAFSATLNGDEPLSDDSGEEASLAAGQPEITRPLAPQGVLASSSAPSGERFSSEWLLRSRAASASMARQSGAAHRPASLPADAVVINFTALKKPVVLAEGDKVLFAGDSMMQGIAPHMMKTLRERYGIKSINLSKQSTGLAYPSFFNWPETISKALRANADIRLLVVFLGPNDPWDMPAPGGGKYLKFGSDEWMQLYRQRINTILAEARQHDVQVIWIGPPNMRKKKLSDSMKYLNTLYLQEVGQAGQRYVAVNEIFKYQTDSYSDYAGDGNGRVKLRSGDGIHFSLAGQQAIAGDVLSLVEYNQVVSHQDETSQP</sequence>
<protein>
    <submittedName>
        <fullName evidence="3">DUF459 domain-containing protein</fullName>
    </submittedName>
</protein>
<feature type="transmembrane region" description="Helical" evidence="1">
    <location>
        <begin position="14"/>
        <end position="32"/>
    </location>
</feature>
<dbReference type="EMBL" id="VYKJ01000001">
    <property type="protein sequence ID" value="KAA9003175.1"/>
    <property type="molecule type" value="Genomic_DNA"/>
</dbReference>
<evidence type="ECO:0000256" key="1">
    <source>
        <dbReference type="SAM" id="Phobius"/>
    </source>
</evidence>
<comment type="caution">
    <text evidence="3">The sequence shown here is derived from an EMBL/GenBank/DDBJ whole genome shotgun (WGS) entry which is preliminary data.</text>
</comment>
<keyword evidence="4" id="KW-1185">Reference proteome</keyword>
<dbReference type="Proteomes" id="UP000335415">
    <property type="component" value="Unassembled WGS sequence"/>
</dbReference>
<dbReference type="RefSeq" id="WP_150433508.1">
    <property type="nucleotide sequence ID" value="NZ_VYKJ01000001.1"/>
</dbReference>
<reference evidence="3 4" key="1">
    <citation type="submission" date="2019-09" db="EMBL/GenBank/DDBJ databases">
        <authorList>
            <person name="Li Y."/>
        </authorList>
    </citation>
    <scope>NUCLEOTIDE SEQUENCE [LARGE SCALE GENOMIC DNA]</scope>
    <source>
        <strain evidence="3 4">L3-3HA</strain>
    </source>
</reference>
<keyword evidence="1" id="KW-0812">Transmembrane</keyword>
<name>A0A5J5G987_9GAMM</name>
<dbReference type="EMBL" id="VYKJ01000001">
    <property type="protein sequence ID" value="KAA9002537.1"/>
    <property type="molecule type" value="Genomic_DNA"/>
</dbReference>
<dbReference type="Gene3D" id="3.40.50.1110">
    <property type="entry name" value="SGNH hydrolase"/>
    <property type="match status" value="1"/>
</dbReference>
<dbReference type="SUPFAM" id="SSF52266">
    <property type="entry name" value="SGNH hydrolase"/>
    <property type="match status" value="1"/>
</dbReference>
<dbReference type="InterPro" id="IPR036514">
    <property type="entry name" value="SGNH_hydro_sf"/>
</dbReference>
<gene>
    <name evidence="2" type="ORF">FJU30_00580</name>
    <name evidence="3" type="ORF">FJU30_04185</name>
</gene>
<dbReference type="GO" id="GO:0016788">
    <property type="term" value="F:hydrolase activity, acting on ester bonds"/>
    <property type="evidence" value="ECO:0007669"/>
    <property type="project" value="UniProtKB-ARBA"/>
</dbReference>
<accession>A0A5J5G987</accession>
<organism evidence="3 4">
    <name type="scientific">Affinibrenneria salicis</name>
    <dbReference type="NCBI Taxonomy" id="2590031"/>
    <lineage>
        <taxon>Bacteria</taxon>
        <taxon>Pseudomonadati</taxon>
        <taxon>Pseudomonadota</taxon>
        <taxon>Gammaproteobacteria</taxon>
        <taxon>Enterobacterales</taxon>
        <taxon>Pectobacteriaceae</taxon>
        <taxon>Affinibrenneria</taxon>
    </lineage>
</organism>
<evidence type="ECO:0000313" key="2">
    <source>
        <dbReference type="EMBL" id="KAA9002537.1"/>
    </source>
</evidence>
<dbReference type="OrthoDB" id="445620at2"/>
<dbReference type="CDD" id="cd01829">
    <property type="entry name" value="SGNH_hydrolase_peri2"/>
    <property type="match status" value="1"/>
</dbReference>
<dbReference type="AlphaFoldDB" id="A0A5J5G987"/>
<dbReference type="InterPro" id="IPR007407">
    <property type="entry name" value="DUF459"/>
</dbReference>
<keyword evidence="1" id="KW-0472">Membrane</keyword>
<evidence type="ECO:0000313" key="3">
    <source>
        <dbReference type="EMBL" id="KAA9003175.1"/>
    </source>
</evidence>
<proteinExistence type="predicted"/>
<keyword evidence="1" id="KW-1133">Transmembrane helix</keyword>
<evidence type="ECO:0000313" key="4">
    <source>
        <dbReference type="Proteomes" id="UP000335415"/>
    </source>
</evidence>
<dbReference type="Pfam" id="PF04311">
    <property type="entry name" value="DUF459"/>
    <property type="match status" value="1"/>
</dbReference>